<dbReference type="NCBIfam" id="TIGR01990">
    <property type="entry name" value="bPGM"/>
    <property type="match status" value="1"/>
</dbReference>
<feature type="binding site" evidence="11">
    <location>
        <position position="54"/>
    </location>
    <ligand>
        <name>substrate</name>
    </ligand>
</feature>
<evidence type="ECO:0000313" key="14">
    <source>
        <dbReference type="EMBL" id="RHW32832.1"/>
    </source>
</evidence>
<proteinExistence type="inferred from homology"/>
<dbReference type="InterPro" id="IPR010972">
    <property type="entry name" value="Beta-PGM"/>
</dbReference>
<dbReference type="SFLD" id="SFLDF00046">
    <property type="entry name" value="beta-phosphoglucomutase"/>
    <property type="match status" value="1"/>
</dbReference>
<dbReference type="PRINTS" id="PR00413">
    <property type="entry name" value="HADHALOGNASE"/>
</dbReference>
<dbReference type="InterPro" id="IPR010976">
    <property type="entry name" value="B-phosphoglucomutase_hydrolase"/>
</dbReference>
<comment type="caution">
    <text evidence="14">The sequence shown here is derived from an EMBL/GenBank/DDBJ whole genome shotgun (WGS) entry which is preliminary data.</text>
</comment>
<evidence type="ECO:0000256" key="4">
    <source>
        <dbReference type="ARBA" id="ARBA00022842"/>
    </source>
</evidence>
<keyword evidence="6" id="KW-0119">Carbohydrate metabolism</keyword>
<dbReference type="GO" id="GO:0008801">
    <property type="term" value="F:beta-phosphoglucomutase activity"/>
    <property type="evidence" value="ECO:0007669"/>
    <property type="project" value="UniProtKB-EC"/>
</dbReference>
<feature type="binding site" evidence="11">
    <location>
        <begin position="46"/>
        <end position="51"/>
    </location>
    <ligand>
        <name>substrate</name>
    </ligand>
</feature>
<feature type="binding site" evidence="12">
    <location>
        <position position="13"/>
    </location>
    <ligand>
        <name>Mg(2+)</name>
        <dbReference type="ChEBI" id="CHEBI:18420"/>
    </ligand>
</feature>
<evidence type="ECO:0000256" key="5">
    <source>
        <dbReference type="ARBA" id="ARBA00023235"/>
    </source>
</evidence>
<dbReference type="NCBIfam" id="TIGR01549">
    <property type="entry name" value="HAD-SF-IA-v1"/>
    <property type="match status" value="1"/>
</dbReference>
<evidence type="ECO:0000256" key="7">
    <source>
        <dbReference type="ARBA" id="ARBA00044926"/>
    </source>
</evidence>
<evidence type="ECO:0000256" key="2">
    <source>
        <dbReference type="ARBA" id="ARBA00022553"/>
    </source>
</evidence>
<dbReference type="InterPro" id="IPR036412">
    <property type="entry name" value="HAD-like_sf"/>
</dbReference>
<name>A0A417YIL0_9BACI</name>
<dbReference type="PANTHER" id="PTHR46193:SF18">
    <property type="entry name" value="HEXITOL PHOSPHATASE B"/>
    <property type="match status" value="1"/>
</dbReference>
<evidence type="ECO:0000256" key="11">
    <source>
        <dbReference type="PIRSR" id="PIRSR610972-2"/>
    </source>
</evidence>
<feature type="binding site" evidence="12">
    <location>
        <position position="173"/>
    </location>
    <ligand>
        <name>Mg(2+)</name>
        <dbReference type="ChEBI" id="CHEBI:18420"/>
    </ligand>
</feature>
<dbReference type="InterPro" id="IPR023214">
    <property type="entry name" value="HAD_sf"/>
</dbReference>
<organism evidence="14 15">
    <name type="scientific">Neobacillus notoginsengisoli</name>
    <dbReference type="NCBI Taxonomy" id="1578198"/>
    <lineage>
        <taxon>Bacteria</taxon>
        <taxon>Bacillati</taxon>
        <taxon>Bacillota</taxon>
        <taxon>Bacilli</taxon>
        <taxon>Bacillales</taxon>
        <taxon>Bacillaceae</taxon>
        <taxon>Neobacillus</taxon>
    </lineage>
</organism>
<evidence type="ECO:0000256" key="12">
    <source>
        <dbReference type="PIRSR" id="PIRSR610972-3"/>
    </source>
</evidence>
<dbReference type="GO" id="GO:0000287">
    <property type="term" value="F:magnesium ion binding"/>
    <property type="evidence" value="ECO:0007669"/>
    <property type="project" value="InterPro"/>
</dbReference>
<dbReference type="SUPFAM" id="SSF56784">
    <property type="entry name" value="HAD-like"/>
    <property type="match status" value="1"/>
</dbReference>
<dbReference type="SFLD" id="SFLDS00003">
    <property type="entry name" value="Haloacid_Dehalogenase"/>
    <property type="match status" value="1"/>
</dbReference>
<comment type="catalytic activity">
    <reaction evidence="7">
        <text>beta-D-glucose 1-phosphate = beta-D-glucose 6-phosphate</text>
        <dbReference type="Rhea" id="RHEA:20113"/>
        <dbReference type="ChEBI" id="CHEBI:57684"/>
        <dbReference type="ChEBI" id="CHEBI:58247"/>
        <dbReference type="EC" id="5.4.2.6"/>
    </reaction>
</comment>
<dbReference type="InterPro" id="IPR023198">
    <property type="entry name" value="PGP-like_dom2"/>
</dbReference>
<dbReference type="AlphaFoldDB" id="A0A417YIL0"/>
<feature type="active site" description="Nucleophile" evidence="10">
    <location>
        <position position="11"/>
    </location>
</feature>
<reference evidence="14 15" key="1">
    <citation type="journal article" date="2017" name="Int. J. Syst. Evol. Microbiol.">
        <title>Bacillus notoginsengisoli sp. nov., a novel bacterium isolated from the rhizosphere of Panax notoginseng.</title>
        <authorList>
            <person name="Zhang M.Y."/>
            <person name="Cheng J."/>
            <person name="Cai Y."/>
            <person name="Zhang T.Y."/>
            <person name="Wu Y.Y."/>
            <person name="Manikprabhu D."/>
            <person name="Li W.J."/>
            <person name="Zhang Y.X."/>
        </authorList>
    </citation>
    <scope>NUCLEOTIDE SEQUENCE [LARGE SCALE GENOMIC DNA]</scope>
    <source>
        <strain evidence="14 15">JCM 30743</strain>
    </source>
</reference>
<feature type="active site" description="Proton donor/acceptor" evidence="10">
    <location>
        <position position="13"/>
    </location>
</feature>
<comment type="similarity">
    <text evidence="1">Belongs to the HAD-like hydrolase superfamily. CbbY/CbbZ/Gph/YieH family.</text>
</comment>
<evidence type="ECO:0000256" key="6">
    <source>
        <dbReference type="ARBA" id="ARBA00023277"/>
    </source>
</evidence>
<dbReference type="PANTHER" id="PTHR46193">
    <property type="entry name" value="6-PHOSPHOGLUCONATE PHOSPHATASE"/>
    <property type="match status" value="1"/>
</dbReference>
<dbReference type="EMBL" id="QWEG01000018">
    <property type="protein sequence ID" value="RHW32832.1"/>
    <property type="molecule type" value="Genomic_DNA"/>
</dbReference>
<keyword evidence="5 14" id="KW-0413">Isomerase</keyword>
<protein>
    <recommendedName>
        <fullName evidence="9">Beta-phosphoglucomutase</fullName>
        <ecNumber evidence="8">5.4.2.6</ecNumber>
    </recommendedName>
</protein>
<feature type="binding site" evidence="11">
    <location>
        <position position="27"/>
    </location>
    <ligand>
        <name>substrate</name>
    </ligand>
</feature>
<comment type="cofactor">
    <cofactor evidence="12">
        <name>Mg(2+)</name>
        <dbReference type="ChEBI" id="CHEBI:18420"/>
    </cofactor>
    <text evidence="12">Binds 2 magnesium ions per subunit.</text>
</comment>
<keyword evidence="15" id="KW-1185">Reference proteome</keyword>
<feature type="binding site" evidence="11">
    <location>
        <position position="80"/>
    </location>
    <ligand>
        <name>substrate</name>
    </ligand>
</feature>
<feature type="binding site" evidence="12">
    <location>
        <position position="11"/>
    </location>
    <ligand>
        <name>Mg(2+)</name>
        <dbReference type="ChEBI" id="CHEBI:18420"/>
    </ligand>
</feature>
<evidence type="ECO:0000313" key="15">
    <source>
        <dbReference type="Proteomes" id="UP000284416"/>
    </source>
</evidence>
<dbReference type="RefSeq" id="WP_118924148.1">
    <property type="nucleotide sequence ID" value="NZ_QWEG01000018.1"/>
</dbReference>
<feature type="site" description="Important for catalytic activity and assists the phosphoryl transfer reaction to Asp8 by balancing charge and orienting the reacting groups" evidence="13">
    <location>
        <position position="118"/>
    </location>
</feature>
<dbReference type="InterPro" id="IPR051600">
    <property type="entry name" value="Beta-PGM-like"/>
</dbReference>
<dbReference type="Gene3D" id="3.40.50.1000">
    <property type="entry name" value="HAD superfamily/HAD-like"/>
    <property type="match status" value="1"/>
</dbReference>
<evidence type="ECO:0000256" key="13">
    <source>
        <dbReference type="PIRSR" id="PIRSR610972-4"/>
    </source>
</evidence>
<feature type="binding site" evidence="11">
    <location>
        <begin position="11"/>
        <end position="13"/>
    </location>
    <ligand>
        <name>substrate</name>
    </ligand>
</feature>
<evidence type="ECO:0000256" key="10">
    <source>
        <dbReference type="PIRSR" id="PIRSR610972-1"/>
    </source>
</evidence>
<accession>A0A417YIL0</accession>
<feature type="binding site" evidence="12">
    <location>
        <position position="174"/>
    </location>
    <ligand>
        <name>Mg(2+)</name>
        <dbReference type="ChEBI" id="CHEBI:18420"/>
    </ligand>
</feature>
<feature type="binding site" evidence="11">
    <location>
        <begin position="118"/>
        <end position="122"/>
    </location>
    <ligand>
        <name>substrate</name>
    </ligand>
</feature>
<sequence length="226" mass="24854">MGEMVKAVIFDLDGVIVDTAEWHYFAWKDLANSIGIDFSREFNEELKGISRMGSLEKILEHGGVAGKYSDEEKIELATVKNTNYVQLLTQMKPDDILPGIREFLEQLKDNNIKIGLASASKNAPAILDYLKLTDYFETVINPDEVAKGKPAPDIFLRAAENLSVPPSECIGIEDATAGIQAIKEAGMFAVGVGTKEVMVEAGADLVLESTTELDLKSIKREFLQKE</sequence>
<dbReference type="NCBIfam" id="TIGR01509">
    <property type="entry name" value="HAD-SF-IA-v3"/>
    <property type="match status" value="1"/>
</dbReference>
<keyword evidence="3 12" id="KW-0479">Metal-binding</keyword>
<dbReference type="CDD" id="cd02598">
    <property type="entry name" value="HAD_BPGM"/>
    <property type="match status" value="1"/>
</dbReference>
<dbReference type="EC" id="5.4.2.6" evidence="8"/>
<evidence type="ECO:0000256" key="8">
    <source>
        <dbReference type="ARBA" id="ARBA00044968"/>
    </source>
</evidence>
<dbReference type="Gene3D" id="1.10.150.240">
    <property type="entry name" value="Putative phosphatase, domain 2"/>
    <property type="match status" value="1"/>
</dbReference>
<dbReference type="InterPro" id="IPR006439">
    <property type="entry name" value="HAD-SF_hydro_IA"/>
</dbReference>
<dbReference type="Pfam" id="PF00702">
    <property type="entry name" value="Hydrolase"/>
    <property type="match status" value="1"/>
</dbReference>
<evidence type="ECO:0000256" key="3">
    <source>
        <dbReference type="ARBA" id="ARBA00022723"/>
    </source>
</evidence>
<dbReference type="GO" id="GO:0005975">
    <property type="term" value="P:carbohydrate metabolic process"/>
    <property type="evidence" value="ECO:0007669"/>
    <property type="project" value="InterPro"/>
</dbReference>
<gene>
    <name evidence="14" type="primary">pgmB</name>
    <name evidence="14" type="ORF">D1B31_21030</name>
</gene>
<dbReference type="SFLD" id="SFLDG01129">
    <property type="entry name" value="C1.5:_HAD__Beta-PGM__Phosphata"/>
    <property type="match status" value="1"/>
</dbReference>
<keyword evidence="4 12" id="KW-0460">Magnesium</keyword>
<evidence type="ECO:0000256" key="9">
    <source>
        <dbReference type="ARBA" id="ARBA00044991"/>
    </source>
</evidence>
<keyword evidence="2" id="KW-0597">Phosphoprotein</keyword>
<feature type="site" description="Important for catalytic activity and assists the phosphoryl transfer reaction to Asp8 by balancing charge and orienting the reacting groups" evidence="13">
    <location>
        <position position="149"/>
    </location>
</feature>
<evidence type="ECO:0000256" key="1">
    <source>
        <dbReference type="ARBA" id="ARBA00006171"/>
    </source>
</evidence>
<dbReference type="NCBIfam" id="TIGR02009">
    <property type="entry name" value="PGMB-YQAB-SF"/>
    <property type="match status" value="1"/>
</dbReference>
<feature type="binding site" evidence="11">
    <location>
        <position position="149"/>
    </location>
    <ligand>
        <name>substrate</name>
    </ligand>
</feature>
<dbReference type="SFLD" id="SFLDG01135">
    <property type="entry name" value="C1.5.6:_HAD__Beta-PGM__Phospha"/>
    <property type="match status" value="1"/>
</dbReference>
<dbReference type="OrthoDB" id="9797743at2"/>
<dbReference type="Proteomes" id="UP000284416">
    <property type="component" value="Unassembled WGS sequence"/>
</dbReference>